<name>A0ABP1CBI1_9GAMM</name>
<proteinExistence type="predicted"/>
<evidence type="ECO:0008006" key="3">
    <source>
        <dbReference type="Google" id="ProtNLM"/>
    </source>
</evidence>
<sequence>MRKDQRIPAAKQALMRRPWRLRALAVPVLAVVAIAPAQAERYAIGLWGDLPYSTAQKVGVSNLIADMNSQRLAFTVHDGDLKAGSSECTDSVYKEAVDYFNALRAPAIFTPGDNDWTDCDRTPGYSSLAQLDKERAIFFSTPFSLGKRRLRQEVQTTPLCLDAKGNSVACVENRRWHVGRVIYATLNIQGSCNNLCDVDPNPAEYAARNAATIAWMRDTFAQAKARRAVAVMLFSQANPGWDQTDGKRAPLRDPKTLAETDGKPDGFQEFLSALRDEVIAFRRPVAYVHGDSHYFRVDKPLLDAQGRRLENFTRVETFGDNEANGNNDVQWVKVFVDTHSREVFAYQPQIVPGNRVVVAAP</sequence>
<dbReference type="Proteomes" id="UP001497493">
    <property type="component" value="Chromosome"/>
</dbReference>
<gene>
    <name evidence="1" type="ORF">MECH1_V1_2802</name>
</gene>
<keyword evidence="2" id="KW-1185">Reference proteome</keyword>
<accession>A0ABP1CBI1</accession>
<organism evidence="1 2">
    <name type="scientific">Candidatus Methylocalor cossyra</name>
    <dbReference type="NCBI Taxonomy" id="3108543"/>
    <lineage>
        <taxon>Bacteria</taxon>
        <taxon>Pseudomonadati</taxon>
        <taxon>Pseudomonadota</taxon>
        <taxon>Gammaproteobacteria</taxon>
        <taxon>Methylococcales</taxon>
        <taxon>Methylococcaceae</taxon>
        <taxon>Candidatus Methylocalor</taxon>
    </lineage>
</organism>
<evidence type="ECO:0000313" key="1">
    <source>
        <dbReference type="EMBL" id="CAL1241578.1"/>
    </source>
</evidence>
<evidence type="ECO:0000313" key="2">
    <source>
        <dbReference type="Proteomes" id="UP001497493"/>
    </source>
</evidence>
<dbReference type="SUPFAM" id="SSF56300">
    <property type="entry name" value="Metallo-dependent phosphatases"/>
    <property type="match status" value="1"/>
</dbReference>
<reference evidence="1 2" key="1">
    <citation type="submission" date="2024-04" db="EMBL/GenBank/DDBJ databases">
        <authorList>
            <person name="Cremers G."/>
        </authorList>
    </citation>
    <scope>NUCLEOTIDE SEQUENCE [LARGE SCALE GENOMIC DNA]</scope>
    <source>
        <strain evidence="1">MeCH1-AG</strain>
    </source>
</reference>
<dbReference type="EMBL" id="OZ026884">
    <property type="protein sequence ID" value="CAL1241578.1"/>
    <property type="molecule type" value="Genomic_DNA"/>
</dbReference>
<dbReference type="InterPro" id="IPR029052">
    <property type="entry name" value="Metallo-depent_PP-like"/>
</dbReference>
<protein>
    <recommendedName>
        <fullName evidence="3">Calcineurin-like phosphoesterase domain-containing protein</fullName>
    </recommendedName>
</protein>